<evidence type="ECO:0000313" key="4">
    <source>
        <dbReference type="EMBL" id="KOS14333.1"/>
    </source>
</evidence>
<evidence type="ECO:0000259" key="3">
    <source>
        <dbReference type="PROSITE" id="PS50250"/>
    </source>
</evidence>
<dbReference type="RefSeq" id="XP_017991965.1">
    <property type="nucleotide sequence ID" value="XM_018138581.1"/>
</dbReference>
<keyword evidence="2" id="KW-0736">Signalosome</keyword>
<dbReference type="EMBL" id="LGAV01000004">
    <property type="protein sequence ID" value="KOS14333.1"/>
    <property type="molecule type" value="Genomic_DNA"/>
</dbReference>
<evidence type="ECO:0000256" key="1">
    <source>
        <dbReference type="ARBA" id="ARBA00008482"/>
    </source>
</evidence>
<evidence type="ECO:0000313" key="5">
    <source>
        <dbReference type="Proteomes" id="UP000037751"/>
    </source>
</evidence>
<proteinExistence type="inferred from homology"/>
<reference evidence="4 5" key="1">
    <citation type="submission" date="2015-07" db="EMBL/GenBank/DDBJ databases">
        <title>Draft Genome Sequence of Malassezia furfur CBS1878 and Malassezia pachydermatis CBS1879.</title>
        <authorList>
            <person name="Triana S."/>
            <person name="Ohm R."/>
            <person name="Gonzalez A."/>
            <person name="DeCock H."/>
            <person name="Restrepo S."/>
            <person name="Celis A."/>
        </authorList>
    </citation>
    <scope>NUCLEOTIDE SEQUENCE [LARGE SCALE GENOMIC DNA]</scope>
    <source>
        <strain evidence="4 5">CBS 1879</strain>
    </source>
</reference>
<dbReference type="VEuPathDB" id="FungiDB:Malapachy_4126"/>
<dbReference type="STRING" id="77020.A0A0M9VPD8"/>
<name>A0A0M9VPD8_9BASI</name>
<dbReference type="InterPro" id="IPR045237">
    <property type="entry name" value="COPS7/eIF3m"/>
</dbReference>
<comment type="similarity">
    <text evidence="1">Belongs to the CSN7/EIF3M family. CSN7 subfamily.</text>
</comment>
<dbReference type="Proteomes" id="UP000037751">
    <property type="component" value="Unassembled WGS sequence"/>
</dbReference>
<organism evidence="4 5">
    <name type="scientific">Malassezia pachydermatis</name>
    <dbReference type="NCBI Taxonomy" id="77020"/>
    <lineage>
        <taxon>Eukaryota</taxon>
        <taxon>Fungi</taxon>
        <taxon>Dikarya</taxon>
        <taxon>Basidiomycota</taxon>
        <taxon>Ustilaginomycotina</taxon>
        <taxon>Malasseziomycetes</taxon>
        <taxon>Malasseziales</taxon>
        <taxon>Malasseziaceae</taxon>
        <taxon>Malassezia</taxon>
    </lineage>
</organism>
<keyword evidence="5" id="KW-1185">Reference proteome</keyword>
<protein>
    <submittedName>
        <fullName evidence="4">Cop9 signalosome complex subunit 7-like protein</fullName>
    </submittedName>
</protein>
<feature type="domain" description="PCI" evidence="3">
    <location>
        <begin position="1"/>
        <end position="142"/>
    </location>
</feature>
<accession>A0A0M9VPD8</accession>
<dbReference type="InterPro" id="IPR000717">
    <property type="entry name" value="PCI_dom"/>
</dbReference>
<gene>
    <name evidence="4" type="ORF">Malapachy_4126</name>
</gene>
<dbReference type="PANTHER" id="PTHR15350">
    <property type="entry name" value="COP9 SIGNALOSOME COMPLEX SUBUNIT 7/DENDRITIC CELL PROTEIN GA17"/>
    <property type="match status" value="1"/>
</dbReference>
<dbReference type="Pfam" id="PF01399">
    <property type="entry name" value="PCI"/>
    <property type="match status" value="1"/>
</dbReference>
<dbReference type="PROSITE" id="PS50250">
    <property type="entry name" value="PCI"/>
    <property type="match status" value="1"/>
</dbReference>
<sequence length="153" mass="16962">MDTETDAVTRIRDVTSRPGIVEYSALYAQPSIRALEDDAASASHVRLLSLFAHGTWHEYKNAAPSTYPELTEAQVRQLQRLTLLSLTHASDVCEYTEIQQALDVPADPAFVEALVIECMDLGMMDGRIDAIEQRIYITRTQGRDFLPLPAGGP</sequence>
<comment type="caution">
    <text evidence="4">The sequence shown here is derived from an EMBL/GenBank/DDBJ whole genome shotgun (WGS) entry which is preliminary data.</text>
</comment>
<evidence type="ECO:0000256" key="2">
    <source>
        <dbReference type="ARBA" id="ARBA00022790"/>
    </source>
</evidence>
<dbReference type="PANTHER" id="PTHR15350:SF5">
    <property type="entry name" value="COP9 SIGNALOSOME COMPLEX SUBUNIT 7"/>
    <property type="match status" value="1"/>
</dbReference>
<dbReference type="OrthoDB" id="10265275at2759"/>
<dbReference type="AlphaFoldDB" id="A0A0M9VPD8"/>
<dbReference type="GO" id="GO:0008180">
    <property type="term" value="C:COP9 signalosome"/>
    <property type="evidence" value="ECO:0007669"/>
    <property type="project" value="UniProtKB-KW"/>
</dbReference>
<dbReference type="GeneID" id="28730457"/>